<dbReference type="AlphaFoldDB" id="A0A9X2JJD6"/>
<proteinExistence type="predicted"/>
<name>A0A9X2JJD6_9BACT</name>
<feature type="coiled-coil region" evidence="1">
    <location>
        <begin position="346"/>
        <end position="373"/>
    </location>
</feature>
<evidence type="ECO:0000256" key="1">
    <source>
        <dbReference type="SAM" id="Coils"/>
    </source>
</evidence>
<keyword evidence="1" id="KW-0175">Coiled coil</keyword>
<dbReference type="EMBL" id="JAMXLR010000092">
    <property type="protein sequence ID" value="MCO6047487.1"/>
    <property type="molecule type" value="Genomic_DNA"/>
</dbReference>
<gene>
    <name evidence="3" type="ORF">NG895_26590</name>
</gene>
<feature type="coiled-coil region" evidence="1">
    <location>
        <begin position="103"/>
        <end position="168"/>
    </location>
</feature>
<comment type="caution">
    <text evidence="3">The sequence shown here is derived from an EMBL/GenBank/DDBJ whole genome shotgun (WGS) entry which is preliminary data.</text>
</comment>
<keyword evidence="4" id="KW-1185">Reference proteome</keyword>
<feature type="compositionally biased region" description="Basic residues" evidence="2">
    <location>
        <begin position="472"/>
        <end position="492"/>
    </location>
</feature>
<feature type="compositionally biased region" description="Gly residues" evidence="2">
    <location>
        <begin position="494"/>
        <end position="504"/>
    </location>
</feature>
<accession>A0A9X2JJD6</accession>
<dbReference type="Proteomes" id="UP001155241">
    <property type="component" value="Unassembled WGS sequence"/>
</dbReference>
<evidence type="ECO:0000313" key="4">
    <source>
        <dbReference type="Proteomes" id="UP001155241"/>
    </source>
</evidence>
<evidence type="ECO:0000256" key="2">
    <source>
        <dbReference type="SAM" id="MobiDB-lite"/>
    </source>
</evidence>
<evidence type="ECO:0000313" key="3">
    <source>
        <dbReference type="EMBL" id="MCO6047487.1"/>
    </source>
</evidence>
<protein>
    <submittedName>
        <fullName evidence="3">Uncharacterized protein</fullName>
    </submittedName>
</protein>
<feature type="region of interest" description="Disordered" evidence="2">
    <location>
        <begin position="468"/>
        <end position="504"/>
    </location>
</feature>
<sequence>MVGNLISGSDVARQLERARRDARRRAEDVRAGLDKLDDFIKQLIAQRGNSLVELAQHYFPDLSQTSIEKQFAEVRGHLKHLLEQKQRREAELHQTWDTCLDRRADLDQQIEQVTEKLDKLANRRDELEQQLAQRLREHAEFEPLSQQALAAETELKRNELRVAEMRDEVAEKLPAYEKSRLFQYLYRRGYGTAEYRGKGWTQQLDRWVAKIVKYNKNRQSYNFLKVTPELMANEVERRREDFNKLMQRLEAIEDSISDEIGLTDVLQQGTQRGDEREALMKSVSEVDAQRDQAEQELARLEATENEYYEAGVNRLKEFLGNMEESALEFRTRVTPQTTDDEIFREIKDCNAQLREARQQNRDDREQLQLWNQKLSGLDQVVSRFRMHEFDSRRSWFSPQMNLSREVDRFLQGQNTPAGLWSTLSRYQQFIQPQLDNGWNDPTGVFDQDVSRVLGRVLVDVAGEALRQAAQRGMHRRGPTRARTRSSRGRPPYRRGGGFTTGRGF</sequence>
<feature type="coiled-coil region" evidence="1">
    <location>
        <begin position="232"/>
        <end position="310"/>
    </location>
</feature>
<organism evidence="3 4">
    <name type="scientific">Aeoliella straminimaris</name>
    <dbReference type="NCBI Taxonomy" id="2954799"/>
    <lineage>
        <taxon>Bacteria</taxon>
        <taxon>Pseudomonadati</taxon>
        <taxon>Planctomycetota</taxon>
        <taxon>Planctomycetia</taxon>
        <taxon>Pirellulales</taxon>
        <taxon>Lacipirellulaceae</taxon>
        <taxon>Aeoliella</taxon>
    </lineage>
</organism>
<reference evidence="3" key="1">
    <citation type="submission" date="2022-06" db="EMBL/GenBank/DDBJ databases">
        <title>Aeoliella straminimaris, a novel planctomycete from sediments.</title>
        <authorList>
            <person name="Vitorino I.R."/>
            <person name="Lage O.M."/>
        </authorList>
    </citation>
    <scope>NUCLEOTIDE SEQUENCE</scope>
    <source>
        <strain evidence="3">ICT_H6.2</strain>
    </source>
</reference>